<feature type="region of interest" description="Disordered" evidence="1">
    <location>
        <begin position="67"/>
        <end position="86"/>
    </location>
</feature>
<evidence type="ECO:0000256" key="1">
    <source>
        <dbReference type="SAM" id="MobiDB-lite"/>
    </source>
</evidence>
<keyword evidence="2" id="KW-0732">Signal</keyword>
<keyword evidence="4" id="KW-1185">Reference proteome</keyword>
<dbReference type="Proteomes" id="UP001595547">
    <property type="component" value="Unassembled WGS sequence"/>
</dbReference>
<proteinExistence type="predicted"/>
<dbReference type="EMBL" id="JBHRTO010000001">
    <property type="protein sequence ID" value="MFC3182189.1"/>
    <property type="molecule type" value="Genomic_DNA"/>
</dbReference>
<accession>A0ABV7J4E3</accession>
<dbReference type="RefSeq" id="WP_380073770.1">
    <property type="nucleotide sequence ID" value="NZ_JBHRTO010000001.1"/>
</dbReference>
<sequence>MKRRVARGVAVIAIALAAGQLVQSMSGKAPAARTAENQIEKKPKAIERVAATDTTGKPAPMVTLAAPAETQAPPSKPKAPVVASVTEPATTPKPTIEAAPVMPQKPAVAEVAAPPAPKPEAPVQTAAEACPVSLDLSTTDNAMIAVTLVAPCHADERVVLKHAGLTVTAKTTLTGALFTDLPALEQSAKVEVMFKDTTSVAADIAVPDLAGLRRFAVQWQQNDAFQLHAFEDGSDFGGPGDVAQATPHQPIAGVPPKGGFLTLLGDATTDLPMLAQVYTFPKDAKANPEIVLEAAVTEATCGREVLGQTLQTAAGAVNVSDIALAMPDCDAVGDYLVLKNLVPDMTIADAH</sequence>
<evidence type="ECO:0000313" key="3">
    <source>
        <dbReference type="EMBL" id="MFC3182189.1"/>
    </source>
</evidence>
<evidence type="ECO:0000256" key="2">
    <source>
        <dbReference type="SAM" id="SignalP"/>
    </source>
</evidence>
<comment type="caution">
    <text evidence="3">The sequence shown here is derived from an EMBL/GenBank/DDBJ whole genome shotgun (WGS) entry which is preliminary data.</text>
</comment>
<reference evidence="4" key="1">
    <citation type="journal article" date="2019" name="Int. J. Syst. Evol. Microbiol.">
        <title>The Global Catalogue of Microorganisms (GCM) 10K type strain sequencing project: providing services to taxonomists for standard genome sequencing and annotation.</title>
        <authorList>
            <consortium name="The Broad Institute Genomics Platform"/>
            <consortium name="The Broad Institute Genome Sequencing Center for Infectious Disease"/>
            <person name="Wu L."/>
            <person name="Ma J."/>
        </authorList>
    </citation>
    <scope>NUCLEOTIDE SEQUENCE [LARGE SCALE GENOMIC DNA]</scope>
    <source>
        <strain evidence="4">KCTC 52039</strain>
    </source>
</reference>
<feature type="signal peptide" evidence="2">
    <location>
        <begin position="1"/>
        <end position="31"/>
    </location>
</feature>
<protein>
    <recommendedName>
        <fullName evidence="5">Translocase</fullName>
    </recommendedName>
</protein>
<gene>
    <name evidence="3" type="ORF">ACFOGH_14395</name>
</gene>
<evidence type="ECO:0008006" key="5">
    <source>
        <dbReference type="Google" id="ProtNLM"/>
    </source>
</evidence>
<name>A0ABV7J4E3_9RHOB</name>
<feature type="chain" id="PRO_5046830808" description="Translocase" evidence="2">
    <location>
        <begin position="32"/>
        <end position="351"/>
    </location>
</feature>
<evidence type="ECO:0000313" key="4">
    <source>
        <dbReference type="Proteomes" id="UP001595547"/>
    </source>
</evidence>
<organism evidence="3 4">
    <name type="scientific">Cypionkella sinensis</name>
    <dbReference type="NCBI Taxonomy" id="1756043"/>
    <lineage>
        <taxon>Bacteria</taxon>
        <taxon>Pseudomonadati</taxon>
        <taxon>Pseudomonadota</taxon>
        <taxon>Alphaproteobacteria</taxon>
        <taxon>Rhodobacterales</taxon>
        <taxon>Paracoccaceae</taxon>
        <taxon>Cypionkella</taxon>
    </lineage>
</organism>